<evidence type="ECO:0000256" key="5">
    <source>
        <dbReference type="PIRSR" id="PIRSR005962-1"/>
    </source>
</evidence>
<evidence type="ECO:0000313" key="7">
    <source>
        <dbReference type="EMBL" id="KPN41531.1"/>
    </source>
</evidence>
<keyword evidence="1" id="KW-0028">Amino-acid biosynthesis</keyword>
<dbReference type="InterPro" id="IPR011650">
    <property type="entry name" value="Peptidase_M20_dimer"/>
</dbReference>
<dbReference type="FunFam" id="3.30.70.360:FF:000001">
    <property type="entry name" value="N-acetyldiaminopimelate deacetylase"/>
    <property type="match status" value="1"/>
</dbReference>
<dbReference type="GO" id="GO:0050118">
    <property type="term" value="F:N-acetyldiaminopimelate deacetylase activity"/>
    <property type="evidence" value="ECO:0007669"/>
    <property type="project" value="UniProtKB-ARBA"/>
</dbReference>
<dbReference type="GO" id="GO:0019877">
    <property type="term" value="P:diaminopimelate biosynthetic process"/>
    <property type="evidence" value="ECO:0007669"/>
    <property type="project" value="UniProtKB-KW"/>
</dbReference>
<dbReference type="EMBL" id="LKLZ01000013">
    <property type="protein sequence ID" value="KPN41531.1"/>
    <property type="molecule type" value="Genomic_DNA"/>
</dbReference>
<evidence type="ECO:0000313" key="8">
    <source>
        <dbReference type="Proteomes" id="UP000050511"/>
    </source>
</evidence>
<dbReference type="PANTHER" id="PTHR11014:SF63">
    <property type="entry name" value="METALLOPEPTIDASE, PUTATIVE (AFU_ORTHOLOGUE AFUA_6G09600)-RELATED"/>
    <property type="match status" value="1"/>
</dbReference>
<feature type="binding site" evidence="5">
    <location>
        <position position="95"/>
    </location>
    <ligand>
        <name>Mn(2+)</name>
        <dbReference type="ChEBI" id="CHEBI:29035"/>
        <label>2</label>
    </ligand>
</feature>
<dbReference type="Gene3D" id="3.30.70.360">
    <property type="match status" value="1"/>
</dbReference>
<keyword evidence="5" id="KW-0479">Metal-binding</keyword>
<accession>A0A837NWE9</accession>
<dbReference type="NCBIfam" id="TIGR01891">
    <property type="entry name" value="amidohydrolases"/>
    <property type="match status" value="1"/>
</dbReference>
<reference evidence="7 8" key="1">
    <citation type="submission" date="2015-10" db="EMBL/GenBank/DDBJ databases">
        <title>Resequencing of Lactobacillus plantarum WJL strain genome.</title>
        <authorList>
            <person name="Martino M.E."/>
        </authorList>
    </citation>
    <scope>NUCLEOTIDE SEQUENCE [LARGE SCALE GENOMIC DNA]</scope>
    <source>
        <strain evidence="7 8">WJL</strain>
    </source>
</reference>
<dbReference type="Pfam" id="PF07687">
    <property type="entry name" value="M20_dimer"/>
    <property type="match status" value="1"/>
</dbReference>
<dbReference type="SUPFAM" id="SSF53187">
    <property type="entry name" value="Zn-dependent exopeptidases"/>
    <property type="match status" value="1"/>
</dbReference>
<feature type="binding site" evidence="5">
    <location>
        <position position="97"/>
    </location>
    <ligand>
        <name>Mn(2+)</name>
        <dbReference type="ChEBI" id="CHEBI:29035"/>
        <label>2</label>
    </ligand>
</feature>
<keyword evidence="4" id="KW-0457">Lysine biosynthesis</keyword>
<dbReference type="Gene3D" id="3.40.630.10">
    <property type="entry name" value="Zn peptidases"/>
    <property type="match status" value="1"/>
</dbReference>
<gene>
    <name evidence="7" type="ORF">WJL_2899</name>
</gene>
<protein>
    <submittedName>
        <fullName evidence="7">N-acetyl-LL-diaminopimelate deacetylase-like protein</fullName>
    </submittedName>
</protein>
<dbReference type="InterPro" id="IPR017439">
    <property type="entry name" value="Amidohydrolase"/>
</dbReference>
<name>A0A837NWE9_LACPN</name>
<evidence type="ECO:0000259" key="6">
    <source>
        <dbReference type="Pfam" id="PF07687"/>
    </source>
</evidence>
<keyword evidence="3" id="KW-0220">Diaminopimelate biosynthesis</keyword>
<dbReference type="SUPFAM" id="SSF55031">
    <property type="entry name" value="Bacterial exopeptidase dimerisation domain"/>
    <property type="match status" value="1"/>
</dbReference>
<evidence type="ECO:0000256" key="2">
    <source>
        <dbReference type="ARBA" id="ARBA00022801"/>
    </source>
</evidence>
<dbReference type="InterPro" id="IPR036264">
    <property type="entry name" value="Bact_exopeptidase_dim_dom"/>
</dbReference>
<dbReference type="PANTHER" id="PTHR11014">
    <property type="entry name" value="PEPTIDASE M20 FAMILY MEMBER"/>
    <property type="match status" value="1"/>
</dbReference>
<dbReference type="Proteomes" id="UP000050511">
    <property type="component" value="Unassembled WGS sequence"/>
</dbReference>
<comment type="cofactor">
    <cofactor evidence="5">
        <name>Mn(2+)</name>
        <dbReference type="ChEBI" id="CHEBI:29035"/>
    </cofactor>
    <text evidence="5">The Mn(2+) ion enhances activity.</text>
</comment>
<dbReference type="RefSeq" id="WP_003640403.1">
    <property type="nucleotide sequence ID" value="NZ_AUTE01000003.1"/>
</dbReference>
<dbReference type="PIRSF" id="PIRSF005962">
    <property type="entry name" value="Pept_M20D_amidohydro"/>
    <property type="match status" value="1"/>
</dbReference>
<keyword evidence="2" id="KW-0378">Hydrolase</keyword>
<dbReference type="AlphaFoldDB" id="A0A837NWE9"/>
<dbReference type="InterPro" id="IPR002933">
    <property type="entry name" value="Peptidase_M20"/>
</dbReference>
<dbReference type="GO" id="GO:0046872">
    <property type="term" value="F:metal ion binding"/>
    <property type="evidence" value="ECO:0007669"/>
    <property type="project" value="UniProtKB-KW"/>
</dbReference>
<evidence type="ECO:0000256" key="3">
    <source>
        <dbReference type="ARBA" id="ARBA00022915"/>
    </source>
</evidence>
<evidence type="ECO:0000256" key="1">
    <source>
        <dbReference type="ARBA" id="ARBA00022605"/>
    </source>
</evidence>
<feature type="binding site" evidence="5">
    <location>
        <position position="131"/>
    </location>
    <ligand>
        <name>Mn(2+)</name>
        <dbReference type="ChEBI" id="CHEBI:29035"/>
        <label>2</label>
    </ligand>
</feature>
<organism evidence="7 8">
    <name type="scientific">Lactiplantibacillus plantarum WJL</name>
    <dbReference type="NCBI Taxonomy" id="1350466"/>
    <lineage>
        <taxon>Bacteria</taxon>
        <taxon>Bacillati</taxon>
        <taxon>Bacillota</taxon>
        <taxon>Bacilli</taxon>
        <taxon>Lactobacillales</taxon>
        <taxon>Lactobacillaceae</taxon>
        <taxon>Lactiplantibacillus</taxon>
    </lineage>
</organism>
<dbReference type="Pfam" id="PF01546">
    <property type="entry name" value="Peptidase_M20"/>
    <property type="match status" value="1"/>
</dbReference>
<feature type="binding site" evidence="5">
    <location>
        <position position="346"/>
    </location>
    <ligand>
        <name>Mn(2+)</name>
        <dbReference type="ChEBI" id="CHEBI:29035"/>
        <label>2</label>
    </ligand>
</feature>
<proteinExistence type="predicted"/>
<evidence type="ECO:0000256" key="4">
    <source>
        <dbReference type="ARBA" id="ARBA00023154"/>
    </source>
</evidence>
<feature type="domain" description="Peptidase M20 dimerisation" evidence="6">
    <location>
        <begin position="179"/>
        <end position="272"/>
    </location>
</feature>
<comment type="caution">
    <text evidence="7">The sequence shown here is derived from an EMBL/GenBank/DDBJ whole genome shotgun (WGS) entry which is preliminary data.</text>
</comment>
<feature type="binding site" evidence="5">
    <location>
        <position position="155"/>
    </location>
    <ligand>
        <name>Mn(2+)</name>
        <dbReference type="ChEBI" id="CHEBI:29035"/>
        <label>2</label>
    </ligand>
</feature>
<dbReference type="GO" id="GO:0009085">
    <property type="term" value="P:lysine biosynthetic process"/>
    <property type="evidence" value="ECO:0007669"/>
    <property type="project" value="UniProtKB-KW"/>
</dbReference>
<keyword evidence="5" id="KW-0464">Manganese</keyword>
<sequence length="377" mass="40618">MMTTTLAAWMTTLRHQLHAHPELALQEVATTALIKQTLTELNIRLVDYPGETGVVAEIGHGAPIIALRADIDALPIQEDNELSFRSTIPGRMHACGHDFHTAALLGGARLLKVHEVDLNGTVRLIFQPAEEGHRGAKMMIDNGVLAGVRAIAGFHNMPNLPVGTLAMKSGPLMASNDNFDVTILGQGAHAAMPEASHDPIVTLGELISNLQTIRSRNIAPDAALVLTIAAVQAGTTFNVIPNTANLRGTIRTFNTANRDLAKVRFYDIVRATAKMNQQTATIDWDRGPSCVNNNAALTAVLSRVLKDDFDIVPAQLCNADDDFALYQECIPGFYGFLGSGGNGTLHQSNYRCDDAGLTYGARFHELAATALLKWVRA</sequence>